<gene>
    <name evidence="1" type="primary">GLEAN_08823</name>
    <name evidence="1" type="ORF">TcasGA2_TC008823</name>
</gene>
<proteinExistence type="predicted"/>
<dbReference type="HOGENOM" id="CLU_1637606_0_0_1"/>
<reference evidence="1 2" key="2">
    <citation type="journal article" date="2010" name="Nucleic Acids Res.">
        <title>BeetleBase in 2010: revisions to provide comprehensive genomic information for Tribolium castaneum.</title>
        <authorList>
            <person name="Kim H.S."/>
            <person name="Murphy T."/>
            <person name="Xia J."/>
            <person name="Caragea D."/>
            <person name="Park Y."/>
            <person name="Beeman R.W."/>
            <person name="Lorenzen M.D."/>
            <person name="Butcher S."/>
            <person name="Manak J.R."/>
            <person name="Brown S.J."/>
        </authorList>
    </citation>
    <scope>GENOME REANNOTATION</scope>
    <source>
        <strain evidence="1 2">Georgia GA2</strain>
    </source>
</reference>
<organism evidence="1 2">
    <name type="scientific">Tribolium castaneum</name>
    <name type="common">Red flour beetle</name>
    <dbReference type="NCBI Taxonomy" id="7070"/>
    <lineage>
        <taxon>Eukaryota</taxon>
        <taxon>Metazoa</taxon>
        <taxon>Ecdysozoa</taxon>
        <taxon>Arthropoda</taxon>
        <taxon>Hexapoda</taxon>
        <taxon>Insecta</taxon>
        <taxon>Pterygota</taxon>
        <taxon>Neoptera</taxon>
        <taxon>Endopterygota</taxon>
        <taxon>Coleoptera</taxon>
        <taxon>Polyphaga</taxon>
        <taxon>Cucujiformia</taxon>
        <taxon>Tenebrionidae</taxon>
        <taxon>Tenebrionidae incertae sedis</taxon>
        <taxon>Tribolium</taxon>
    </lineage>
</organism>
<reference evidence="1 2" key="1">
    <citation type="journal article" date="2008" name="Nature">
        <title>The genome of the model beetle and pest Tribolium castaneum.</title>
        <authorList>
            <consortium name="Tribolium Genome Sequencing Consortium"/>
            <person name="Richards S."/>
            <person name="Gibbs R.A."/>
            <person name="Weinstock G.M."/>
            <person name="Brown S.J."/>
            <person name="Denell R."/>
            <person name="Beeman R.W."/>
            <person name="Gibbs R."/>
            <person name="Beeman R.W."/>
            <person name="Brown S.J."/>
            <person name="Bucher G."/>
            <person name="Friedrich M."/>
            <person name="Grimmelikhuijzen C.J."/>
            <person name="Klingler M."/>
            <person name="Lorenzen M."/>
            <person name="Richards S."/>
            <person name="Roth S."/>
            <person name="Schroder R."/>
            <person name="Tautz D."/>
            <person name="Zdobnov E.M."/>
            <person name="Muzny D."/>
            <person name="Gibbs R.A."/>
            <person name="Weinstock G.M."/>
            <person name="Attaway T."/>
            <person name="Bell S."/>
            <person name="Buhay C.J."/>
            <person name="Chandrabose M.N."/>
            <person name="Chavez D."/>
            <person name="Clerk-Blankenburg K.P."/>
            <person name="Cree A."/>
            <person name="Dao M."/>
            <person name="Davis C."/>
            <person name="Chacko J."/>
            <person name="Dinh H."/>
            <person name="Dugan-Rocha S."/>
            <person name="Fowler G."/>
            <person name="Garner T.T."/>
            <person name="Garnes J."/>
            <person name="Gnirke A."/>
            <person name="Hawes A."/>
            <person name="Hernandez J."/>
            <person name="Hines S."/>
            <person name="Holder M."/>
            <person name="Hume J."/>
            <person name="Jhangiani S.N."/>
            <person name="Joshi V."/>
            <person name="Khan Z.M."/>
            <person name="Jackson L."/>
            <person name="Kovar C."/>
            <person name="Kowis A."/>
            <person name="Lee S."/>
            <person name="Lewis L.R."/>
            <person name="Margolis J."/>
            <person name="Morgan M."/>
            <person name="Nazareth L.V."/>
            <person name="Nguyen N."/>
            <person name="Okwuonu G."/>
            <person name="Parker D."/>
            <person name="Richards S."/>
            <person name="Ruiz S.J."/>
            <person name="Santibanez J."/>
            <person name="Savard J."/>
            <person name="Scherer S.E."/>
            <person name="Schneider B."/>
            <person name="Sodergren E."/>
            <person name="Tautz D."/>
            <person name="Vattahil S."/>
            <person name="Villasana D."/>
            <person name="White C.S."/>
            <person name="Wright R."/>
            <person name="Park Y."/>
            <person name="Beeman R.W."/>
            <person name="Lord J."/>
            <person name="Oppert B."/>
            <person name="Lorenzen M."/>
            <person name="Brown S."/>
            <person name="Wang L."/>
            <person name="Savard J."/>
            <person name="Tautz D."/>
            <person name="Richards S."/>
            <person name="Weinstock G."/>
            <person name="Gibbs R.A."/>
            <person name="Liu Y."/>
            <person name="Worley K."/>
            <person name="Weinstock G."/>
            <person name="Elsik C.G."/>
            <person name="Reese J.T."/>
            <person name="Elhaik E."/>
            <person name="Landan G."/>
            <person name="Graur D."/>
            <person name="Arensburger P."/>
            <person name="Atkinson P."/>
            <person name="Beeman R.W."/>
            <person name="Beidler J."/>
            <person name="Brown S.J."/>
            <person name="Demuth J.P."/>
            <person name="Drury D.W."/>
            <person name="Du Y.Z."/>
            <person name="Fujiwara H."/>
            <person name="Lorenzen M."/>
            <person name="Maselli V."/>
            <person name="Osanai M."/>
            <person name="Park Y."/>
            <person name="Robertson H.M."/>
            <person name="Tu Z."/>
            <person name="Wang J.J."/>
            <person name="Wang S."/>
            <person name="Richards S."/>
            <person name="Song H."/>
            <person name="Zhang L."/>
            <person name="Sodergren E."/>
            <person name="Werner D."/>
            <person name="Stanke M."/>
            <person name="Morgenstern B."/>
            <person name="Solovyev V."/>
            <person name="Kosarev P."/>
            <person name="Brown G."/>
            <person name="Chen H.C."/>
            <person name="Ermolaeva O."/>
            <person name="Hlavina W."/>
            <person name="Kapustin Y."/>
            <person name="Kiryutin B."/>
            <person name="Kitts P."/>
            <person name="Maglott D."/>
            <person name="Pruitt K."/>
            <person name="Sapojnikov V."/>
            <person name="Souvorov A."/>
            <person name="Mackey A.J."/>
            <person name="Waterhouse R.M."/>
            <person name="Wyder S."/>
            <person name="Zdobnov E.M."/>
            <person name="Zdobnov E.M."/>
            <person name="Wyder S."/>
            <person name="Kriventseva E.V."/>
            <person name="Kadowaki T."/>
            <person name="Bork P."/>
            <person name="Aranda M."/>
            <person name="Bao R."/>
            <person name="Beermann A."/>
            <person name="Berns N."/>
            <person name="Bolognesi R."/>
            <person name="Bonneton F."/>
            <person name="Bopp D."/>
            <person name="Brown S.J."/>
            <person name="Bucher G."/>
            <person name="Butts T."/>
            <person name="Chaumot A."/>
            <person name="Denell R.E."/>
            <person name="Ferrier D.E."/>
            <person name="Friedrich M."/>
            <person name="Gordon C.M."/>
            <person name="Jindra M."/>
            <person name="Klingler M."/>
            <person name="Lan Q."/>
            <person name="Lattorff H.M."/>
            <person name="Laudet V."/>
            <person name="von Levetsow C."/>
            <person name="Liu Z."/>
            <person name="Lutz R."/>
            <person name="Lynch J.A."/>
            <person name="da Fonseca R.N."/>
            <person name="Posnien N."/>
            <person name="Reuter R."/>
            <person name="Roth S."/>
            <person name="Savard J."/>
            <person name="Schinko J.B."/>
            <person name="Schmitt C."/>
            <person name="Schoppmeier M."/>
            <person name="Schroder R."/>
            <person name="Shippy T.D."/>
            <person name="Simonnet F."/>
            <person name="Marques-Souza H."/>
            <person name="Tautz D."/>
            <person name="Tomoyasu Y."/>
            <person name="Trauner J."/>
            <person name="Van der Zee M."/>
            <person name="Vervoort M."/>
            <person name="Wittkopp N."/>
            <person name="Wimmer E.A."/>
            <person name="Yang X."/>
            <person name="Jones A.K."/>
            <person name="Sattelle D.B."/>
            <person name="Ebert P.R."/>
            <person name="Nelson D."/>
            <person name="Scott J.G."/>
            <person name="Beeman R.W."/>
            <person name="Muthukrishnan S."/>
            <person name="Kramer K.J."/>
            <person name="Arakane Y."/>
            <person name="Beeman R.W."/>
            <person name="Zhu Q."/>
            <person name="Hogenkamp D."/>
            <person name="Dixit R."/>
            <person name="Oppert B."/>
            <person name="Jiang H."/>
            <person name="Zou Z."/>
            <person name="Marshall J."/>
            <person name="Elpidina E."/>
            <person name="Vinokurov K."/>
            <person name="Oppert C."/>
            <person name="Zou Z."/>
            <person name="Evans J."/>
            <person name="Lu Z."/>
            <person name="Zhao P."/>
            <person name="Sumathipala N."/>
            <person name="Altincicek B."/>
            <person name="Vilcinskas A."/>
            <person name="Williams M."/>
            <person name="Hultmark D."/>
            <person name="Hetru C."/>
            <person name="Jiang H."/>
            <person name="Grimmelikhuijzen C.J."/>
            <person name="Hauser F."/>
            <person name="Cazzamali G."/>
            <person name="Williamson M."/>
            <person name="Park Y."/>
            <person name="Li B."/>
            <person name="Tanaka Y."/>
            <person name="Predel R."/>
            <person name="Neupert S."/>
            <person name="Schachtner J."/>
            <person name="Verleyen P."/>
            <person name="Raible F."/>
            <person name="Bork P."/>
            <person name="Friedrich M."/>
            <person name="Walden K.K."/>
            <person name="Robertson H.M."/>
            <person name="Angeli S."/>
            <person name="Foret S."/>
            <person name="Bucher G."/>
            <person name="Schuetz S."/>
            <person name="Maleszka R."/>
            <person name="Wimmer E.A."/>
            <person name="Beeman R.W."/>
            <person name="Lorenzen M."/>
            <person name="Tomoyasu Y."/>
            <person name="Miller S.C."/>
            <person name="Grossmann D."/>
            <person name="Bucher G."/>
        </authorList>
    </citation>
    <scope>NUCLEOTIDE SEQUENCE [LARGE SCALE GENOMIC DNA]</scope>
    <source>
        <strain evidence="1 2">Georgia GA2</strain>
    </source>
</reference>
<dbReference type="Proteomes" id="UP000007266">
    <property type="component" value="Linkage group 7"/>
</dbReference>
<evidence type="ECO:0000313" key="1">
    <source>
        <dbReference type="EMBL" id="EFA05997.1"/>
    </source>
</evidence>
<sequence>MSQARNFWKARSQAITECFIDRSRDHGKRRRVVIDVKVVCSRLGCPKRDTDRDCMSGMWLGRRTDDINGEGRICLRLIYVHTKGYVRLRLCIVMTENTRSLHILFSESQPAASQHLAVFSLHLSTCATPSQSSAVFSLSQAVVHVPRRDIRRLFTANARDFN</sequence>
<protein>
    <submittedName>
        <fullName evidence="1">Uncharacterized protein</fullName>
    </submittedName>
</protein>
<keyword evidence="2" id="KW-1185">Reference proteome</keyword>
<evidence type="ECO:0000313" key="2">
    <source>
        <dbReference type="Proteomes" id="UP000007266"/>
    </source>
</evidence>
<name>D6WR79_TRICA</name>
<dbReference type="InParanoid" id="D6WR79"/>
<dbReference type="AlphaFoldDB" id="D6WR79"/>
<accession>D6WR79</accession>
<dbReference type="EMBL" id="KQ971354">
    <property type="protein sequence ID" value="EFA05997.1"/>
    <property type="molecule type" value="Genomic_DNA"/>
</dbReference>